<name>A0A8S0UXV7_OLEEU</name>
<protein>
    <submittedName>
        <fullName evidence="1">Uncharacterized protein</fullName>
    </submittedName>
</protein>
<dbReference type="EMBL" id="CACTIH010009100">
    <property type="protein sequence ID" value="CAA3023970.1"/>
    <property type="molecule type" value="Genomic_DNA"/>
</dbReference>
<accession>A0A8S0UXV7</accession>
<comment type="caution">
    <text evidence="1">The sequence shown here is derived from an EMBL/GenBank/DDBJ whole genome shotgun (WGS) entry which is preliminary data.</text>
</comment>
<dbReference type="Proteomes" id="UP000594638">
    <property type="component" value="Unassembled WGS sequence"/>
</dbReference>
<dbReference type="Gramene" id="OE9A094903T1">
    <property type="protein sequence ID" value="OE9A094903C1"/>
    <property type="gene ID" value="OE9A094903"/>
</dbReference>
<gene>
    <name evidence="1" type="ORF">OLEA9_A094903</name>
</gene>
<dbReference type="OrthoDB" id="409395at2759"/>
<proteinExistence type="predicted"/>
<evidence type="ECO:0000313" key="1">
    <source>
        <dbReference type="EMBL" id="CAA3023970.1"/>
    </source>
</evidence>
<sequence length="85" mass="9538">MVHHLPLDLDCWKVCIEEAYIVAVESDSDCCGGPGPVACDLLFQVTWLEKTGFIYDPNNLPNLRISLTKYKMAGGWQLMGKLYSD</sequence>
<organism evidence="1 2">
    <name type="scientific">Olea europaea subsp. europaea</name>
    <dbReference type="NCBI Taxonomy" id="158383"/>
    <lineage>
        <taxon>Eukaryota</taxon>
        <taxon>Viridiplantae</taxon>
        <taxon>Streptophyta</taxon>
        <taxon>Embryophyta</taxon>
        <taxon>Tracheophyta</taxon>
        <taxon>Spermatophyta</taxon>
        <taxon>Magnoliopsida</taxon>
        <taxon>eudicotyledons</taxon>
        <taxon>Gunneridae</taxon>
        <taxon>Pentapetalae</taxon>
        <taxon>asterids</taxon>
        <taxon>lamiids</taxon>
        <taxon>Lamiales</taxon>
        <taxon>Oleaceae</taxon>
        <taxon>Oleeae</taxon>
        <taxon>Olea</taxon>
    </lineage>
</organism>
<evidence type="ECO:0000313" key="2">
    <source>
        <dbReference type="Proteomes" id="UP000594638"/>
    </source>
</evidence>
<dbReference type="AlphaFoldDB" id="A0A8S0UXV7"/>
<reference evidence="1 2" key="1">
    <citation type="submission" date="2019-12" db="EMBL/GenBank/DDBJ databases">
        <authorList>
            <person name="Alioto T."/>
            <person name="Alioto T."/>
            <person name="Gomez Garrido J."/>
        </authorList>
    </citation>
    <scope>NUCLEOTIDE SEQUENCE [LARGE SCALE GENOMIC DNA]</scope>
</reference>
<keyword evidence="2" id="KW-1185">Reference proteome</keyword>